<dbReference type="InterPro" id="IPR039901">
    <property type="entry name" value="Kdotransferase"/>
</dbReference>
<evidence type="ECO:0000256" key="5">
    <source>
        <dbReference type="ARBA" id="ARBA00012623"/>
    </source>
</evidence>
<name>F8L8J8_SIMNZ</name>
<dbReference type="OrthoDB" id="9789797at2"/>
<evidence type="ECO:0000256" key="17">
    <source>
        <dbReference type="RuleBase" id="RU365103"/>
    </source>
</evidence>
<keyword evidence="11 17" id="KW-0448">Lipopolysaccharide biosynthesis</keyword>
<dbReference type="Gene3D" id="3.40.50.2000">
    <property type="entry name" value="Glycogen Phosphorylase B"/>
    <property type="match status" value="1"/>
</dbReference>
<evidence type="ECO:0000256" key="3">
    <source>
        <dbReference type="ARBA" id="ARBA00006380"/>
    </source>
</evidence>
<comment type="function">
    <text evidence="17">Involved in lipopolysaccharide (LPS) biosynthesis. Catalyzes the transfer of 3-deoxy-D-manno-octulosonate (Kdo) residue(s) from CMP-Kdo to lipid IV(A), the tetraacyldisaccharide-1,4'-bisphosphate precursor of lipid A.</text>
</comment>
<accession>F8L8J8</accession>
<evidence type="ECO:0000313" key="20">
    <source>
        <dbReference type="Proteomes" id="UP000000496"/>
    </source>
</evidence>
<evidence type="ECO:0000256" key="13">
    <source>
        <dbReference type="ARBA" id="ARBA00034413"/>
    </source>
</evidence>
<feature type="domain" description="3-deoxy-D-manno-octulosonic-acid transferase N-terminal" evidence="18">
    <location>
        <begin position="43"/>
        <end position="216"/>
    </location>
</feature>
<feature type="site" description="Transition state stabilizer" evidence="16">
    <location>
        <position position="135"/>
    </location>
</feature>
<dbReference type="RefSeq" id="WP_013943597.1">
    <property type="nucleotide sequence ID" value="NC_015713.1"/>
</dbReference>
<dbReference type="EC" id="2.4.99.13" evidence="5 17"/>
<evidence type="ECO:0000313" key="19">
    <source>
        <dbReference type="EMBL" id="CCB89130.1"/>
    </source>
</evidence>
<dbReference type="Pfam" id="PF04413">
    <property type="entry name" value="Glycos_transf_N"/>
    <property type="match status" value="1"/>
</dbReference>
<evidence type="ECO:0000256" key="12">
    <source>
        <dbReference type="ARBA" id="ARBA00034401"/>
    </source>
</evidence>
<keyword evidence="9 17" id="KW-0808">Transferase</keyword>
<comment type="catalytic activity">
    <reaction evidence="13 17">
        <text>alpha-Kdo-(2-&gt;4)-alpha-Kdo-(2-&gt;6)-lipid IVA (E. coli) + CMP-3-deoxy-beta-D-manno-octulosonate = alpha-Kdo-(2-&gt;8)-alpha-Kdo-(2-&gt;4)-alpha-Kdo-(2-&gt;6)-lipid IVA (E. coli) + CMP + H(+)</text>
        <dbReference type="Rhea" id="RHEA:28154"/>
        <dbReference type="ChEBI" id="CHEBI:15378"/>
        <dbReference type="ChEBI" id="CHEBI:60365"/>
        <dbReference type="ChEBI" id="CHEBI:60377"/>
        <dbReference type="ChEBI" id="CHEBI:85987"/>
        <dbReference type="ChEBI" id="CHEBI:86234"/>
        <dbReference type="EC" id="2.4.99.14"/>
    </reaction>
</comment>
<comment type="catalytic activity">
    <reaction evidence="14 17">
        <text>lipid IVA (E. coli) + CMP-3-deoxy-beta-D-manno-octulosonate = alpha-Kdo-(2-&gt;6)-lipid IVA (E. coli) + CMP + H(+)</text>
        <dbReference type="Rhea" id="RHEA:28066"/>
        <dbReference type="ChEBI" id="CHEBI:15378"/>
        <dbReference type="ChEBI" id="CHEBI:58603"/>
        <dbReference type="ChEBI" id="CHEBI:60364"/>
        <dbReference type="ChEBI" id="CHEBI:60377"/>
        <dbReference type="ChEBI" id="CHEBI:85987"/>
        <dbReference type="EC" id="2.4.99.12"/>
    </reaction>
</comment>
<dbReference type="SUPFAM" id="SSF53756">
    <property type="entry name" value="UDP-Glycosyltransferase/glycogen phosphorylase"/>
    <property type="match status" value="1"/>
</dbReference>
<proteinExistence type="inferred from homology"/>
<evidence type="ECO:0000259" key="18">
    <source>
        <dbReference type="Pfam" id="PF04413"/>
    </source>
</evidence>
<reference evidence="19 20" key="2">
    <citation type="journal article" date="2011" name="Mol. Biol. Evol.">
        <title>Unity in variety--the pan-genome of the Chlamydiae.</title>
        <authorList>
            <person name="Collingro A."/>
            <person name="Tischler P."/>
            <person name="Weinmaier T."/>
            <person name="Penz T."/>
            <person name="Heinz E."/>
            <person name="Brunham R.C."/>
            <person name="Read T.D."/>
            <person name="Bavoil P.M."/>
            <person name="Sachse K."/>
            <person name="Kahane S."/>
            <person name="Friedman M.G."/>
            <person name="Rattei T."/>
            <person name="Myers G.S."/>
            <person name="Horn M."/>
        </authorList>
    </citation>
    <scope>NUCLEOTIDE SEQUENCE [LARGE SCALE GENOMIC DNA]</scope>
    <source>
        <strain evidence="20">ATCC VR-1471 / Z</strain>
    </source>
</reference>
<evidence type="ECO:0000256" key="9">
    <source>
        <dbReference type="ARBA" id="ARBA00022679"/>
    </source>
</evidence>
<comment type="similarity">
    <text evidence="3">Belongs to the glycosyltransferase group 1 family. Glycosyltransferase 30 subfamily.</text>
</comment>
<dbReference type="GO" id="GO:0043842">
    <property type="term" value="F:Kdo transferase activity"/>
    <property type="evidence" value="ECO:0007669"/>
    <property type="project" value="UniProtKB-EC"/>
</dbReference>
<evidence type="ECO:0000256" key="8">
    <source>
        <dbReference type="ARBA" id="ARBA00022475"/>
    </source>
</evidence>
<dbReference type="EC" id="2.4.99.12" evidence="4 17"/>
<feature type="active site" description="Proton acceptor" evidence="15">
    <location>
        <position position="65"/>
    </location>
</feature>
<evidence type="ECO:0000256" key="7">
    <source>
        <dbReference type="ARBA" id="ARBA00019077"/>
    </source>
</evidence>
<reference key="1">
    <citation type="journal article" date="2011" name="Mol. Biol. Evol.">
        <title>Unity in variety -- the pan-genome of the Chlamydiae.</title>
        <authorList>
            <person name="Collingro A."/>
            <person name="Tischler P."/>
            <person name="Weinmaier T."/>
            <person name="Penz T."/>
            <person name="Heinz E."/>
            <person name="Brunham R.C."/>
            <person name="Read T.D."/>
            <person name="Bavoil P.M."/>
            <person name="Sachse K."/>
            <person name="Kahane S."/>
            <person name="Friedman M.G."/>
            <person name="Rattei T."/>
            <person name="Myers G.S.A."/>
            <person name="Horn M."/>
        </authorList>
    </citation>
    <scope>NUCLEOTIDE SEQUENCE</scope>
    <source>
        <strain>Z</strain>
    </source>
</reference>
<evidence type="ECO:0000256" key="10">
    <source>
        <dbReference type="ARBA" id="ARBA00022968"/>
    </source>
</evidence>
<dbReference type="GO" id="GO:0009245">
    <property type="term" value="P:lipid A biosynthetic process"/>
    <property type="evidence" value="ECO:0007669"/>
    <property type="project" value="TreeGrafter"/>
</dbReference>
<dbReference type="UniPathway" id="UPA00958"/>
<organism evidence="19 20">
    <name type="scientific">Simkania negevensis (strain ATCC VR-1471 / DSM 27360 / Z)</name>
    <dbReference type="NCBI Taxonomy" id="331113"/>
    <lineage>
        <taxon>Bacteria</taxon>
        <taxon>Pseudomonadati</taxon>
        <taxon>Chlamydiota</taxon>
        <taxon>Chlamydiia</taxon>
        <taxon>Parachlamydiales</taxon>
        <taxon>Simkaniaceae</taxon>
        <taxon>Simkania</taxon>
    </lineage>
</organism>
<evidence type="ECO:0000256" key="15">
    <source>
        <dbReference type="PIRSR" id="PIRSR639901-1"/>
    </source>
</evidence>
<dbReference type="InterPro" id="IPR038107">
    <property type="entry name" value="Glycos_transf_N_sf"/>
</dbReference>
<keyword evidence="19" id="KW-0328">Glycosyltransferase</keyword>
<sequence length="430" mass="48791">MKFLLSLVYDCALFVLMLGFFPRLLWQTVRHGKYRKSFLSRLQRKGPCPTSKRGVIWLHAVSVGEVKALSTLTPHIRKTCPGAFLLVSTLTETGQDEAKRLIKEADAFCYLPLDFSWIVRRFVKRLNPDLLILVEGDFWLNLLKEVKKGGGSVVLVNGKISEKSLKRYLFLKSFGQELFQKVDLFCVQSEEYMKRFLKLGVTPEKLTVIGNLKYDIPAPEPTDAELAEWREKLGIEPSDLVLTMGSTHEQEEELLLNALKPIWNKYDNLKLLVVPRHPERFRTVEKLIEDEGTQFACYSALSKRKGNEKIILIDEMGVLPKCYRISNLSIVGGSFVEGIGGHDIFEPAKMGIPVLFGPHMHKQVELSQNLIQSGVGKQIPIDELTAILEKYLSHPSSMKEDGEKGKQFAQKVMGSAFRTWKAIERYATSS</sequence>
<comment type="pathway">
    <text evidence="2 17">Bacterial outer membrane biogenesis; LPS core biosynthesis.</text>
</comment>
<dbReference type="eggNOG" id="COG1519">
    <property type="taxonomic scope" value="Bacteria"/>
</dbReference>
<keyword evidence="8 17" id="KW-1003">Cell membrane</keyword>
<dbReference type="GO" id="GO:0005886">
    <property type="term" value="C:plasma membrane"/>
    <property type="evidence" value="ECO:0007669"/>
    <property type="project" value="UniProtKB-SubCell"/>
</dbReference>
<dbReference type="Gene3D" id="3.40.50.11720">
    <property type="entry name" value="3-Deoxy-D-manno-octulosonic-acid transferase, N-terminal domain"/>
    <property type="match status" value="1"/>
</dbReference>
<evidence type="ECO:0000256" key="14">
    <source>
        <dbReference type="ARBA" id="ARBA00049183"/>
    </source>
</evidence>
<dbReference type="KEGG" id="sng:SNE_A12530"/>
<dbReference type="AlphaFoldDB" id="F8L8J8"/>
<evidence type="ECO:0000256" key="11">
    <source>
        <dbReference type="ARBA" id="ARBA00022985"/>
    </source>
</evidence>
<dbReference type="InterPro" id="IPR007507">
    <property type="entry name" value="Glycos_transf_N"/>
</dbReference>
<evidence type="ECO:0000256" key="1">
    <source>
        <dbReference type="ARBA" id="ARBA00004388"/>
    </source>
</evidence>
<comment type="subcellular location">
    <subcellularLocation>
        <location evidence="1">Cell inner membrane</location>
        <topology evidence="1">Single-pass membrane protein</topology>
        <orientation evidence="1">Cytoplasmic side</orientation>
    </subcellularLocation>
    <subcellularLocation>
        <location evidence="17">Cell membrane</location>
    </subcellularLocation>
</comment>
<evidence type="ECO:0000256" key="6">
    <source>
        <dbReference type="ARBA" id="ARBA00012625"/>
    </source>
</evidence>
<gene>
    <name evidence="17 19" type="primary">waaA</name>
    <name evidence="19" type="ordered locus">SNE_A12530</name>
</gene>
<evidence type="ECO:0000256" key="4">
    <source>
        <dbReference type="ARBA" id="ARBA00012621"/>
    </source>
</evidence>
<keyword evidence="20" id="KW-1185">Reference proteome</keyword>
<dbReference type="EC" id="2.4.99.14" evidence="6 17"/>
<keyword evidence="10" id="KW-0735">Signal-anchor</keyword>
<protein>
    <recommendedName>
        <fullName evidence="7 17">3-deoxy-D-manno-octulosonic acid transferase</fullName>
        <shortName evidence="17">Kdo transferase</shortName>
        <ecNumber evidence="4 17">2.4.99.12</ecNumber>
        <ecNumber evidence="5 17">2.4.99.13</ecNumber>
        <ecNumber evidence="6 17">2.4.99.14</ecNumber>
    </recommendedName>
    <alternativeName>
        <fullName evidence="17">Lipid IV(A) 3-deoxy-D-manno-octulosonic acid transferase</fullName>
    </alternativeName>
</protein>
<keyword evidence="17" id="KW-1133">Transmembrane helix</keyword>
<dbReference type="Proteomes" id="UP000000496">
    <property type="component" value="Chromosome gsn.131"/>
</dbReference>
<comment type="catalytic activity">
    <reaction evidence="12 17">
        <text>alpha-Kdo-(2-&gt;6)-lipid IVA (E. coli) + CMP-3-deoxy-beta-D-manno-octulosonate = alpha-Kdo-(2-&gt;4)-alpha-Kdo-(2-&gt;6)-lipid IVA (E. coli) + CMP + H(+)</text>
        <dbReference type="Rhea" id="RHEA:28062"/>
        <dbReference type="ChEBI" id="CHEBI:15378"/>
        <dbReference type="ChEBI" id="CHEBI:60364"/>
        <dbReference type="ChEBI" id="CHEBI:60365"/>
        <dbReference type="ChEBI" id="CHEBI:60377"/>
        <dbReference type="ChEBI" id="CHEBI:85987"/>
        <dbReference type="EC" id="2.4.99.13"/>
    </reaction>
</comment>
<dbReference type="STRING" id="331113.SNE_A12530"/>
<evidence type="ECO:0000256" key="16">
    <source>
        <dbReference type="PIRSR" id="PIRSR639901-2"/>
    </source>
</evidence>
<dbReference type="GO" id="GO:0009244">
    <property type="term" value="P:lipopolysaccharide core region biosynthetic process"/>
    <property type="evidence" value="ECO:0007669"/>
    <property type="project" value="UniProtKB-UniRule"/>
</dbReference>
<dbReference type="PANTHER" id="PTHR42755">
    <property type="entry name" value="3-DEOXY-MANNO-OCTULOSONATE CYTIDYLYLTRANSFERASE"/>
    <property type="match status" value="1"/>
</dbReference>
<evidence type="ECO:0000256" key="2">
    <source>
        <dbReference type="ARBA" id="ARBA00004713"/>
    </source>
</evidence>
<keyword evidence="17" id="KW-0812">Transmembrane</keyword>
<feature type="site" description="Transition state stabilizer" evidence="16">
    <location>
        <position position="213"/>
    </location>
</feature>
<keyword evidence="17" id="KW-0472">Membrane</keyword>
<feature type="transmembrane region" description="Helical" evidence="17">
    <location>
        <begin position="6"/>
        <end position="26"/>
    </location>
</feature>
<dbReference type="PANTHER" id="PTHR42755:SF1">
    <property type="entry name" value="3-DEOXY-D-MANNO-OCTULOSONIC ACID TRANSFERASE, MITOCHONDRIAL-RELATED"/>
    <property type="match status" value="1"/>
</dbReference>
<dbReference type="HOGENOM" id="CLU_036146_2_1_0"/>
<dbReference type="EMBL" id="FR872582">
    <property type="protein sequence ID" value="CCB89130.1"/>
    <property type="molecule type" value="Genomic_DNA"/>
</dbReference>